<reference evidence="2" key="1">
    <citation type="submission" date="2016-08" db="EMBL/GenBank/DDBJ databases">
        <authorList>
            <person name="Merda D."/>
            <person name="Briand M."/>
            <person name="Taghouti G."/>
            <person name="Carrere S."/>
            <person name="Gouzy J."/>
            <person name="Portier P."/>
            <person name="Jacques M.-A."/>
            <person name="Fischer-Le Saux M."/>
        </authorList>
    </citation>
    <scope>NUCLEOTIDE SEQUENCE [LARGE SCALE GENOMIC DNA]</scope>
    <source>
        <strain evidence="2">CFBP1817</strain>
    </source>
</reference>
<sequence length="108" mass="12846">MKIEDRSHTSAQRQFDVLKGAPIPKDVRKAFKKGYYSSDTAEEKDRKKEGKLVLKLYKGFARDAQSGEYFHQRFKPNKEVLTRRLFELNRLEKDKDKDEDPGYKFWKA</sequence>
<comment type="caution">
    <text evidence="1">The sequence shown here is derived from an EMBL/GenBank/DDBJ whole genome shotgun (WGS) entry which is preliminary data.</text>
</comment>
<gene>
    <name evidence="1" type="ORF">XpopCFBP1817_17845</name>
</gene>
<accession>A0A2S7ED08</accession>
<evidence type="ECO:0000313" key="1">
    <source>
        <dbReference type="EMBL" id="PPU88076.1"/>
    </source>
</evidence>
<organism evidence="1 2">
    <name type="scientific">Xanthomonas populi</name>
    <dbReference type="NCBI Taxonomy" id="53414"/>
    <lineage>
        <taxon>Bacteria</taxon>
        <taxon>Pseudomonadati</taxon>
        <taxon>Pseudomonadota</taxon>
        <taxon>Gammaproteobacteria</taxon>
        <taxon>Lysobacterales</taxon>
        <taxon>Lysobacteraceae</taxon>
        <taxon>Xanthomonas</taxon>
    </lineage>
</organism>
<keyword evidence="2" id="KW-1185">Reference proteome</keyword>
<proteinExistence type="predicted"/>
<dbReference type="AlphaFoldDB" id="A0A2S7ED08"/>
<protein>
    <submittedName>
        <fullName evidence="1">Uncharacterized protein</fullName>
    </submittedName>
</protein>
<name>A0A2S7ED08_9XANT</name>
<dbReference type="EMBL" id="MDEJ01000159">
    <property type="protein sequence ID" value="PPU88076.1"/>
    <property type="molecule type" value="Genomic_DNA"/>
</dbReference>
<dbReference type="Proteomes" id="UP000239939">
    <property type="component" value="Unassembled WGS sequence"/>
</dbReference>
<evidence type="ECO:0000313" key="2">
    <source>
        <dbReference type="Proteomes" id="UP000239939"/>
    </source>
</evidence>